<feature type="binding site" evidence="4">
    <location>
        <position position="232"/>
    </location>
    <ligand>
        <name>pyridoxal 5'-phosphate</name>
        <dbReference type="ChEBI" id="CHEBI:597326"/>
    </ligand>
</feature>
<comment type="pathway">
    <text evidence="4 6">Cofactor biosynthesis; NAD(+) biosynthesis; quinolinate from L-kynurenine: step 2/3.</text>
</comment>
<dbReference type="PANTHER" id="PTHR14084">
    <property type="entry name" value="KYNURENINASE"/>
    <property type="match status" value="1"/>
</dbReference>
<proteinExistence type="inferred from homology"/>
<dbReference type="PIRSF" id="PIRSF038800">
    <property type="entry name" value="KYNU"/>
    <property type="match status" value="1"/>
</dbReference>
<comment type="cofactor">
    <cofactor evidence="4 6">
        <name>pyridoxal 5'-phosphate</name>
        <dbReference type="ChEBI" id="CHEBI:597326"/>
    </cofactor>
</comment>
<name>A0A178MB52_9CHLR</name>
<evidence type="ECO:0000313" key="7">
    <source>
        <dbReference type="EMBL" id="OAN45982.1"/>
    </source>
</evidence>
<evidence type="ECO:0000256" key="6">
    <source>
        <dbReference type="PIRNR" id="PIRNR038800"/>
    </source>
</evidence>
<organism evidence="7 8">
    <name type="scientific">Chloroflexus islandicus</name>
    <dbReference type="NCBI Taxonomy" id="1707952"/>
    <lineage>
        <taxon>Bacteria</taxon>
        <taxon>Bacillati</taxon>
        <taxon>Chloroflexota</taxon>
        <taxon>Chloroflexia</taxon>
        <taxon>Chloroflexales</taxon>
        <taxon>Chloroflexineae</taxon>
        <taxon>Chloroflexaceae</taxon>
        <taxon>Chloroflexus</taxon>
    </lineage>
</organism>
<dbReference type="InterPro" id="IPR015422">
    <property type="entry name" value="PyrdxlP-dep_Trfase_small"/>
</dbReference>
<evidence type="ECO:0000256" key="5">
    <source>
        <dbReference type="NCBIfam" id="TIGR01814"/>
    </source>
</evidence>
<dbReference type="InterPro" id="IPR015421">
    <property type="entry name" value="PyrdxlP-dep_Trfase_major"/>
</dbReference>
<comment type="function">
    <text evidence="4 6">Catalyzes the cleavage of L-kynurenine (L-Kyn) and L-3-hydroxykynurenine (L-3OHKyn) into anthranilic acid (AA) and 3-hydroxyanthranilic acid (3-OHAA), respectively.</text>
</comment>
<comment type="subunit">
    <text evidence="4 6">Homodimer.</text>
</comment>
<comment type="catalytic activity">
    <reaction evidence="4 6">
        <text>L-kynurenine + H2O = anthranilate + L-alanine + H(+)</text>
        <dbReference type="Rhea" id="RHEA:16813"/>
        <dbReference type="ChEBI" id="CHEBI:15377"/>
        <dbReference type="ChEBI" id="CHEBI:15378"/>
        <dbReference type="ChEBI" id="CHEBI:16567"/>
        <dbReference type="ChEBI" id="CHEBI:57959"/>
        <dbReference type="ChEBI" id="CHEBI:57972"/>
        <dbReference type="EC" id="3.7.1.3"/>
    </reaction>
</comment>
<keyword evidence="1 4" id="KW-0662">Pyridine nucleotide biosynthesis</keyword>
<dbReference type="STRING" id="1707952.A6A03_01610"/>
<comment type="catalytic activity">
    <reaction evidence="6">
        <text>3-hydroxy-L-kynurenine + H2O = 3-hydroxyanthranilate + L-alanine + H(+)</text>
        <dbReference type="Rhea" id="RHEA:25143"/>
        <dbReference type="ChEBI" id="CHEBI:15377"/>
        <dbReference type="ChEBI" id="CHEBI:15378"/>
        <dbReference type="ChEBI" id="CHEBI:36559"/>
        <dbReference type="ChEBI" id="CHEBI:57972"/>
        <dbReference type="ChEBI" id="CHEBI:58125"/>
        <dbReference type="EC" id="3.7.1.3"/>
    </reaction>
</comment>
<dbReference type="GO" id="GO:0043420">
    <property type="term" value="P:anthranilate metabolic process"/>
    <property type="evidence" value="ECO:0007669"/>
    <property type="project" value="TreeGrafter"/>
</dbReference>
<dbReference type="GO" id="GO:0030170">
    <property type="term" value="F:pyridoxal phosphate binding"/>
    <property type="evidence" value="ECO:0007669"/>
    <property type="project" value="UniProtKB-UniRule"/>
</dbReference>
<dbReference type="InterPro" id="IPR010111">
    <property type="entry name" value="Kynureninase"/>
</dbReference>
<feature type="binding site" evidence="4">
    <location>
        <position position="207"/>
    </location>
    <ligand>
        <name>pyridoxal 5'-phosphate</name>
        <dbReference type="ChEBI" id="CHEBI:597326"/>
    </ligand>
</feature>
<dbReference type="GO" id="GO:0097053">
    <property type="term" value="P:L-kynurenine catabolic process"/>
    <property type="evidence" value="ECO:0007669"/>
    <property type="project" value="UniProtKB-UniRule"/>
</dbReference>
<dbReference type="Pfam" id="PF22580">
    <property type="entry name" value="KYNU_C"/>
    <property type="match status" value="1"/>
</dbReference>
<dbReference type="UniPathway" id="UPA00253">
    <property type="reaction ID" value="UER00329"/>
</dbReference>
<protein>
    <recommendedName>
        <fullName evidence="4 5">Kynureninase</fullName>
        <ecNumber evidence="4 5">3.7.1.3</ecNumber>
    </recommendedName>
    <alternativeName>
        <fullName evidence="4">L-kynurenine hydrolase</fullName>
    </alternativeName>
</protein>
<dbReference type="GO" id="GO:0009435">
    <property type="term" value="P:NAD+ biosynthetic process"/>
    <property type="evidence" value="ECO:0007669"/>
    <property type="project" value="UniProtKB-UniRule"/>
</dbReference>
<feature type="modified residue" description="N6-(pyridoxal phosphate)lysine" evidence="4">
    <location>
        <position position="233"/>
    </location>
</feature>
<accession>A0A178MB52</accession>
<comment type="pathway">
    <text evidence="4 6">Amino-acid degradation; L-kynurenine degradation; L-alanine and anthranilate from L-kynurenine: step 1/1.</text>
</comment>
<comment type="caution">
    <text evidence="4">Lacks conserved residue(s) required for the propagation of feature annotation.</text>
</comment>
<feature type="binding site" evidence="4">
    <location>
        <position position="100"/>
    </location>
    <ligand>
        <name>pyridoxal 5'-phosphate</name>
        <dbReference type="ChEBI" id="CHEBI:597326"/>
    </ligand>
</feature>
<feature type="binding site" evidence="4">
    <location>
        <position position="210"/>
    </location>
    <ligand>
        <name>pyridoxal 5'-phosphate</name>
        <dbReference type="ChEBI" id="CHEBI:597326"/>
    </ligand>
</feature>
<gene>
    <name evidence="4" type="primary">kynU</name>
    <name evidence="7" type="ORF">A6A03_01610</name>
</gene>
<keyword evidence="2 4" id="KW-0378">Hydrolase</keyword>
<feature type="binding site" evidence="4">
    <location>
        <begin position="128"/>
        <end position="131"/>
    </location>
    <ligand>
        <name>pyridoxal 5'-phosphate</name>
        <dbReference type="ChEBI" id="CHEBI:597326"/>
    </ligand>
</feature>
<dbReference type="PANTHER" id="PTHR14084:SF0">
    <property type="entry name" value="KYNURENINASE"/>
    <property type="match status" value="1"/>
</dbReference>
<dbReference type="EMBL" id="LWQS01000049">
    <property type="protein sequence ID" value="OAN45982.1"/>
    <property type="molecule type" value="Genomic_DNA"/>
</dbReference>
<dbReference type="GO" id="GO:0019805">
    <property type="term" value="P:quinolinate biosynthetic process"/>
    <property type="evidence" value="ECO:0007669"/>
    <property type="project" value="UniProtKB-UniRule"/>
</dbReference>
<dbReference type="RefSeq" id="WP_066786584.1">
    <property type="nucleotide sequence ID" value="NZ_LWQS01000049.1"/>
</dbReference>
<reference evidence="7 8" key="1">
    <citation type="submission" date="2016-04" db="EMBL/GenBank/DDBJ databases">
        <title>Chloroflexus islandicus sp. nov., a thermophilic filamentous anoxygenic phototrophic bacterium from geyser Strokkur (Iceland).</title>
        <authorList>
            <person name="Gaisin V.A."/>
            <person name="Kalashnikov A.M."/>
            <person name="Sukhacheva M.V."/>
            <person name="Grouzdev D.S."/>
            <person name="Ivanov T.M."/>
            <person name="Kuznetsov B."/>
            <person name="Gorlenko V.M."/>
        </authorList>
    </citation>
    <scope>NUCLEOTIDE SEQUENCE [LARGE SCALE GENOMIC DNA]</scope>
    <source>
        <strain evidence="8">isl-2</strain>
    </source>
</reference>
<dbReference type="Proteomes" id="UP000078287">
    <property type="component" value="Unassembled WGS sequence"/>
</dbReference>
<feature type="binding site" evidence="4">
    <location>
        <position position="262"/>
    </location>
    <ligand>
        <name>pyridoxal 5'-phosphate</name>
        <dbReference type="ChEBI" id="CHEBI:597326"/>
    </ligand>
</feature>
<dbReference type="HAMAP" id="MF_01970">
    <property type="entry name" value="Kynureninase"/>
    <property type="match status" value="1"/>
</dbReference>
<dbReference type="UniPathway" id="UPA00334">
    <property type="reaction ID" value="UER00455"/>
</dbReference>
<dbReference type="NCBIfam" id="TIGR01814">
    <property type="entry name" value="kynureninase"/>
    <property type="match status" value="1"/>
</dbReference>
<evidence type="ECO:0000313" key="8">
    <source>
        <dbReference type="Proteomes" id="UP000078287"/>
    </source>
</evidence>
<evidence type="ECO:0000256" key="1">
    <source>
        <dbReference type="ARBA" id="ARBA00022642"/>
    </source>
</evidence>
<dbReference type="SUPFAM" id="SSF53383">
    <property type="entry name" value="PLP-dependent transferases"/>
    <property type="match status" value="1"/>
</dbReference>
<dbReference type="EC" id="3.7.1.3" evidence="4 5"/>
<feature type="binding site" evidence="4">
    <location>
        <position position="101"/>
    </location>
    <ligand>
        <name>pyridoxal 5'-phosphate</name>
        <dbReference type="ChEBI" id="CHEBI:597326"/>
    </ligand>
</feature>
<comment type="caution">
    <text evidence="7">The sequence shown here is derived from an EMBL/GenBank/DDBJ whole genome shotgun (WGS) entry which is preliminary data.</text>
</comment>
<evidence type="ECO:0000256" key="3">
    <source>
        <dbReference type="ARBA" id="ARBA00022898"/>
    </source>
</evidence>
<dbReference type="Gene3D" id="3.90.1150.10">
    <property type="entry name" value="Aspartate Aminotransferase, domain 1"/>
    <property type="match status" value="1"/>
</dbReference>
<feature type="binding site" evidence="4">
    <location>
        <position position="288"/>
    </location>
    <ligand>
        <name>pyridoxal 5'-phosphate</name>
        <dbReference type="ChEBI" id="CHEBI:597326"/>
    </ligand>
</feature>
<keyword evidence="8" id="KW-1185">Reference proteome</keyword>
<dbReference type="AlphaFoldDB" id="A0A178MB52"/>
<evidence type="ECO:0000256" key="2">
    <source>
        <dbReference type="ARBA" id="ARBA00022801"/>
    </source>
</evidence>
<dbReference type="GO" id="GO:0030429">
    <property type="term" value="F:kynureninase activity"/>
    <property type="evidence" value="ECO:0007669"/>
    <property type="project" value="UniProtKB-UniRule"/>
</dbReference>
<evidence type="ECO:0000256" key="4">
    <source>
        <dbReference type="HAMAP-Rule" id="MF_01970"/>
    </source>
</evidence>
<dbReference type="InterPro" id="IPR015424">
    <property type="entry name" value="PyrdxlP-dep_Trfase"/>
</dbReference>
<comment type="similarity">
    <text evidence="4 6">Belongs to the kynureninase family.</text>
</comment>
<dbReference type="GO" id="GO:0005737">
    <property type="term" value="C:cytoplasm"/>
    <property type="evidence" value="ECO:0007669"/>
    <property type="project" value="UniProtKB-UniRule"/>
</dbReference>
<dbReference type="GO" id="GO:0019441">
    <property type="term" value="P:L-tryptophan catabolic process to kynurenine"/>
    <property type="evidence" value="ECO:0007669"/>
    <property type="project" value="TreeGrafter"/>
</dbReference>
<dbReference type="Gene3D" id="3.40.640.10">
    <property type="entry name" value="Type I PLP-dependent aspartate aminotransferase-like (Major domain)"/>
    <property type="match status" value="1"/>
</dbReference>
<sequence>MTIPLDAAYADQLDAADDLAGLRQAFVNDEPDLIYLDGNSLGRLPRATADLAADLVRRQWGTRLIRGWNEGWFELPERIGAKIARLIGAEPDEVIVADSTSVNLFKLVIAALRARPGRERIISDDLNFPSDLYILQGVADLLGGRHEIAMAYSSDGIHGPVETILGLLDHNTALLTLSHVAFKSGFLYDMPALTAAAHAVGALVLWDVSHSVGAVPINLSESGADLAIGCCYKYLNGGPGAPAFLYIRRDLQAQLVNPIAGWMGQRNLFNFDLDYEPAPGLRRFLTGTPPVVSLALIEPGVDLLLAAGIDRLRAKSLAQTEYLIELWQQRLAPLGYTLNSPRDPARRGSHISLGHPEGLGIDLALINELGVLPDFRAPDNIRLGVAPIYTSFRDIYTAVERMAQAVTEQRYLKYRDHRPAVT</sequence>
<dbReference type="OrthoDB" id="9812626at2"/>
<keyword evidence="3 4" id="KW-0663">Pyridoxal phosphate</keyword>